<protein>
    <recommendedName>
        <fullName evidence="9">Mitochondrial pyruvate carrier</fullName>
    </recommendedName>
</protein>
<dbReference type="PANTHER" id="PTHR14154">
    <property type="entry name" value="UPF0041 BRAIN PROTEIN 44-RELATED"/>
    <property type="match status" value="1"/>
</dbReference>
<comment type="similarity">
    <text evidence="2 9">Belongs to the mitochondrial pyruvate carrier (MPC) (TC 2.A.105) family.</text>
</comment>
<evidence type="ECO:0000256" key="2">
    <source>
        <dbReference type="ARBA" id="ARBA00006416"/>
    </source>
</evidence>
<keyword evidence="3 9" id="KW-0813">Transport</keyword>
<reference evidence="11" key="1">
    <citation type="submission" date="2019-03" db="EMBL/GenBank/DDBJ databases">
        <title>Snf2 controls pulcherriminic acid biosynthesis and connects pigmentation and antifungal activity of the yeast Metschnikowia pulcherrima.</title>
        <authorList>
            <person name="Gore-Lloyd D."/>
            <person name="Sumann I."/>
            <person name="Brachmann A.O."/>
            <person name="Schneeberger K."/>
            <person name="Ortiz-Merino R.A."/>
            <person name="Moreno-Beltran M."/>
            <person name="Schlaefli M."/>
            <person name="Kirner P."/>
            <person name="Santos Kron A."/>
            <person name="Wolfe K.H."/>
            <person name="Piel J."/>
            <person name="Ahrens C.H."/>
            <person name="Henk D."/>
            <person name="Freimoser F.M."/>
        </authorList>
    </citation>
    <scope>NUCLEOTIDE SEQUENCE [LARGE SCALE GENOMIC DNA]</scope>
    <source>
        <strain evidence="11">APC 1.2</strain>
    </source>
</reference>
<dbReference type="GO" id="GO:0005743">
    <property type="term" value="C:mitochondrial inner membrane"/>
    <property type="evidence" value="ECO:0007669"/>
    <property type="project" value="UniProtKB-SubCell"/>
</dbReference>
<organism evidence="10 11">
    <name type="scientific">Metschnikowia aff. pulcherrima</name>
    <dbReference type="NCBI Taxonomy" id="2163413"/>
    <lineage>
        <taxon>Eukaryota</taxon>
        <taxon>Fungi</taxon>
        <taxon>Dikarya</taxon>
        <taxon>Ascomycota</taxon>
        <taxon>Saccharomycotina</taxon>
        <taxon>Pichiomycetes</taxon>
        <taxon>Metschnikowiaceae</taxon>
        <taxon>Metschnikowia</taxon>
    </lineage>
</organism>
<gene>
    <name evidence="10" type="primary">MPUL0E06130</name>
    <name evidence="10" type="ORF">METSCH_E06130</name>
</gene>
<evidence type="ECO:0000256" key="5">
    <source>
        <dbReference type="ARBA" id="ARBA00022792"/>
    </source>
</evidence>
<comment type="subcellular location">
    <subcellularLocation>
        <location evidence="1 9">Mitochondrion inner membrane</location>
        <topology evidence="1 9">Multi-pass membrane protein</topology>
    </subcellularLocation>
</comment>
<evidence type="ECO:0000256" key="8">
    <source>
        <dbReference type="ARBA" id="ARBA00023136"/>
    </source>
</evidence>
<evidence type="ECO:0000256" key="3">
    <source>
        <dbReference type="ARBA" id="ARBA00022448"/>
    </source>
</evidence>
<keyword evidence="4" id="KW-0812">Transmembrane</keyword>
<keyword evidence="11" id="KW-1185">Reference proteome</keyword>
<dbReference type="AlphaFoldDB" id="A0A4P6XWH6"/>
<comment type="function">
    <text evidence="9">Mediates the uptake of pyruvate into mitochondria.</text>
</comment>
<dbReference type="STRING" id="2163413.A0A4P6XWH6"/>
<accession>A0A4P6XWH6</accession>
<dbReference type="InterPro" id="IPR005336">
    <property type="entry name" value="MPC"/>
</dbReference>
<sequence>MYRLFIELSKNPRMIIIVYAGFGQLCVKLSEFWPKRAAQRNQHEFVSEIPMPPQILHMRKCAKKWKLGIRTLNLGPISLKSSQPIHPKLTQSTMAASAQHASKFSRFLQSETGPKTVHFWAPVFKWSLVIAGLNDIQRPVEKISGTQQVALFCTGAIWTRWAGFAIKPRNYLLASVNFFLGGVAGYQILRVAHWRHSQGDSPAQVFKYLFKTD</sequence>
<evidence type="ECO:0000256" key="4">
    <source>
        <dbReference type="ARBA" id="ARBA00022692"/>
    </source>
</evidence>
<evidence type="ECO:0000256" key="1">
    <source>
        <dbReference type="ARBA" id="ARBA00004448"/>
    </source>
</evidence>
<keyword evidence="5 9" id="KW-0999">Mitochondrion inner membrane</keyword>
<dbReference type="GO" id="GO:0006850">
    <property type="term" value="P:pyruvate import into mitochondria"/>
    <property type="evidence" value="ECO:0007669"/>
    <property type="project" value="InterPro"/>
</dbReference>
<evidence type="ECO:0000313" key="11">
    <source>
        <dbReference type="Proteomes" id="UP000292447"/>
    </source>
</evidence>
<proteinExistence type="inferred from homology"/>
<dbReference type="Pfam" id="PF03650">
    <property type="entry name" value="MPC"/>
    <property type="match status" value="1"/>
</dbReference>
<evidence type="ECO:0000313" key="10">
    <source>
        <dbReference type="EMBL" id="QBM90364.1"/>
    </source>
</evidence>
<name>A0A4P6XWH6_9ASCO</name>
<evidence type="ECO:0000256" key="6">
    <source>
        <dbReference type="ARBA" id="ARBA00022989"/>
    </source>
</evidence>
<dbReference type="EMBL" id="CP034460">
    <property type="protein sequence ID" value="QBM90364.1"/>
    <property type="molecule type" value="Genomic_DNA"/>
</dbReference>
<keyword evidence="6" id="KW-1133">Transmembrane helix</keyword>
<dbReference type="Proteomes" id="UP000292447">
    <property type="component" value="Chromosome V"/>
</dbReference>
<evidence type="ECO:0000256" key="7">
    <source>
        <dbReference type="ARBA" id="ARBA00023128"/>
    </source>
</evidence>
<evidence type="ECO:0000256" key="9">
    <source>
        <dbReference type="RuleBase" id="RU363100"/>
    </source>
</evidence>
<keyword evidence="7 9" id="KW-0496">Mitochondrion</keyword>
<keyword evidence="8" id="KW-0472">Membrane</keyword>